<dbReference type="InterPro" id="IPR013196">
    <property type="entry name" value="HTH_11"/>
</dbReference>
<proteinExistence type="predicted"/>
<evidence type="ECO:0000313" key="3">
    <source>
        <dbReference type="Proteomes" id="UP000238730"/>
    </source>
</evidence>
<evidence type="ECO:0000259" key="1">
    <source>
        <dbReference type="Pfam" id="PF08279"/>
    </source>
</evidence>
<dbReference type="InterPro" id="IPR036390">
    <property type="entry name" value="WH_DNA-bd_sf"/>
</dbReference>
<dbReference type="PANTHER" id="PTHR38600:SF2">
    <property type="entry name" value="SLL0088 PROTEIN"/>
    <property type="match status" value="1"/>
</dbReference>
<dbReference type="InterPro" id="IPR036388">
    <property type="entry name" value="WH-like_DNA-bd_sf"/>
</dbReference>
<dbReference type="Gene3D" id="1.10.10.10">
    <property type="entry name" value="Winged helix-like DNA-binding domain superfamily/Winged helix DNA-binding domain"/>
    <property type="match status" value="1"/>
</dbReference>
<sequence length="204" mass="23677">MKTIEKILYHLKSEGPVTAKVLAEKFSLTTMGIRQHLQSLEDDGLVDFNDVKVKVGRPTRHWQLTEQGHRRFTDRHHDLAVHMLESVEDLFGTSGLEQVIAKREQHTYEQYQQTLQTCETLKEKLEHLAQLRTQDGYMAELITTHDGYTLVENHCPICRAAQHCPALCLSELTVFKRLLGENIRIEREEHIISGQRRCTYRITS</sequence>
<evidence type="ECO:0000313" key="2">
    <source>
        <dbReference type="EMBL" id="PQJ68120.1"/>
    </source>
</evidence>
<dbReference type="OrthoDB" id="155998at2"/>
<dbReference type="EMBL" id="MSCJ01000001">
    <property type="protein sequence ID" value="PQJ68120.1"/>
    <property type="molecule type" value="Genomic_DNA"/>
</dbReference>
<dbReference type="RefSeq" id="WP_105061124.1">
    <property type="nucleotide sequence ID" value="NZ_MSCJ01000001.1"/>
</dbReference>
<dbReference type="PANTHER" id="PTHR38600">
    <property type="entry name" value="TRANSCRIPTIONAL REGULATORY PROTEIN"/>
    <property type="match status" value="1"/>
</dbReference>
<dbReference type="Pfam" id="PF08279">
    <property type="entry name" value="HTH_11"/>
    <property type="match status" value="1"/>
</dbReference>
<feature type="domain" description="Helix-turn-helix type 11" evidence="1">
    <location>
        <begin position="5"/>
        <end position="44"/>
    </location>
</feature>
<reference evidence="2 3" key="1">
    <citation type="submission" date="2016-12" db="EMBL/GenBank/DDBJ databases">
        <title>Diversity of luminous bacteria.</title>
        <authorList>
            <person name="Yoshizawa S."/>
            <person name="Kogure K."/>
        </authorList>
    </citation>
    <scope>NUCLEOTIDE SEQUENCE [LARGE SCALE GENOMIC DNA]</scope>
    <source>
        <strain evidence="2 3">LC1-200</strain>
    </source>
</reference>
<gene>
    <name evidence="2" type="ORF">BTO08_12455</name>
</gene>
<dbReference type="Proteomes" id="UP000238730">
    <property type="component" value="Unassembled WGS sequence"/>
</dbReference>
<organism evidence="2 3">
    <name type="scientific">Photobacterium angustum</name>
    <dbReference type="NCBI Taxonomy" id="661"/>
    <lineage>
        <taxon>Bacteria</taxon>
        <taxon>Pseudomonadati</taxon>
        <taxon>Pseudomonadota</taxon>
        <taxon>Gammaproteobacteria</taxon>
        <taxon>Vibrionales</taxon>
        <taxon>Vibrionaceae</taxon>
        <taxon>Photobacterium</taxon>
    </lineage>
</organism>
<comment type="caution">
    <text evidence="2">The sequence shown here is derived from an EMBL/GenBank/DDBJ whole genome shotgun (WGS) entry which is preliminary data.</text>
</comment>
<accession>A0A2S7W1A1</accession>
<dbReference type="SUPFAM" id="SSF46785">
    <property type="entry name" value="Winged helix' DNA-binding domain"/>
    <property type="match status" value="1"/>
</dbReference>
<dbReference type="AlphaFoldDB" id="A0A2S7W1A1"/>
<protein>
    <submittedName>
        <fullName evidence="2">Transcriptional regulator</fullName>
    </submittedName>
</protein>
<name>A0A2S7W1A1_PHOAN</name>